<keyword evidence="3" id="KW-1185">Reference proteome</keyword>
<evidence type="ECO:0000313" key="2">
    <source>
        <dbReference type="EMBL" id="NHC16288.1"/>
    </source>
</evidence>
<feature type="chain" id="PRO_5046364010" description="Ig-like domain-containing protein" evidence="1">
    <location>
        <begin position="40"/>
        <end position="441"/>
    </location>
</feature>
<evidence type="ECO:0000313" key="3">
    <source>
        <dbReference type="Proteomes" id="UP000800981"/>
    </source>
</evidence>
<dbReference type="RefSeq" id="WP_166284743.1">
    <property type="nucleotide sequence ID" value="NZ_JAANNP010000125.1"/>
</dbReference>
<protein>
    <recommendedName>
        <fullName evidence="4">Ig-like domain-containing protein</fullName>
    </recommendedName>
</protein>
<dbReference type="PROSITE" id="PS51318">
    <property type="entry name" value="TAT"/>
    <property type="match status" value="1"/>
</dbReference>
<dbReference type="EMBL" id="JAANNP010000125">
    <property type="protein sequence ID" value="NHC16288.1"/>
    <property type="molecule type" value="Genomic_DNA"/>
</dbReference>
<dbReference type="Proteomes" id="UP000800981">
    <property type="component" value="Unassembled WGS sequence"/>
</dbReference>
<dbReference type="InterPro" id="IPR006311">
    <property type="entry name" value="TAT_signal"/>
</dbReference>
<feature type="signal peptide" evidence="1">
    <location>
        <begin position="1"/>
        <end position="39"/>
    </location>
</feature>
<name>A0ABX0GZ84_9ACTN</name>
<proteinExistence type="predicted"/>
<reference evidence="2 3" key="1">
    <citation type="submission" date="2020-03" db="EMBL/GenBank/DDBJ databases">
        <title>Two novel Motilibacter sp.</title>
        <authorList>
            <person name="Liu S."/>
        </authorList>
    </citation>
    <scope>NUCLEOTIDE SEQUENCE [LARGE SCALE GENOMIC DNA]</scope>
    <source>
        <strain evidence="2 3">E257</strain>
    </source>
</reference>
<evidence type="ECO:0000256" key="1">
    <source>
        <dbReference type="SAM" id="SignalP"/>
    </source>
</evidence>
<sequence length="441" mass="45239">MSTTRAMPSGRRRATLAAVAVGAAATATFVGTSALPATAAGCVELTPPQITSFSFAPGSVDVRSGEKKVKVTAHVTDTEGAELVMATFESPTGPGGKSSFAAAHLKLSSGTAKDGTFTGEAIVARGVIPGAWKVRSVSATDVQGGSGFLSYEQLGQKGWKRDLAVKSTPDLKKPAITALTVAPTKVNTKAKAARVKVTAKATDNMSGVAFVAVELTRKTKGATGTPATLVVLKRTSGTANNGSYVGYADIPRWVGTDSWLVSADTMDAAMNQTEYSNAAVAKKKWSRSVSVVSNNDTTMPALVSATPSPTTISAATAVSVTARATDAQSGVASVLVTWEGDGGSLTVPLTRTGGTPQNGTWTGKGNVFRCLNGSGTWTATAMLTDVAGNVHKYTAEETAAMGIGTLTVKEEPGASSTYPDSQSDVVPDTSYDYEDYVAIEQ</sequence>
<comment type="caution">
    <text evidence="2">The sequence shown here is derived from an EMBL/GenBank/DDBJ whole genome shotgun (WGS) entry which is preliminary data.</text>
</comment>
<evidence type="ECO:0008006" key="4">
    <source>
        <dbReference type="Google" id="ProtNLM"/>
    </source>
</evidence>
<keyword evidence="1" id="KW-0732">Signal</keyword>
<gene>
    <name evidence="2" type="ORF">G9H71_21110</name>
</gene>
<organism evidence="2 3">
    <name type="scientific">Motilibacter deserti</name>
    <dbReference type="NCBI Taxonomy" id="2714956"/>
    <lineage>
        <taxon>Bacteria</taxon>
        <taxon>Bacillati</taxon>
        <taxon>Actinomycetota</taxon>
        <taxon>Actinomycetes</taxon>
        <taxon>Motilibacterales</taxon>
        <taxon>Motilibacteraceae</taxon>
        <taxon>Motilibacter</taxon>
    </lineage>
</organism>
<accession>A0ABX0GZ84</accession>